<dbReference type="Pfam" id="PF03485">
    <property type="entry name" value="Arg_tRNA_synt_N"/>
    <property type="match status" value="1"/>
</dbReference>
<evidence type="ECO:0000256" key="3">
    <source>
        <dbReference type="ARBA" id="ARBA00022490"/>
    </source>
</evidence>
<dbReference type="Pfam" id="PF05746">
    <property type="entry name" value="DALR_1"/>
    <property type="match status" value="1"/>
</dbReference>
<evidence type="ECO:0000256" key="5">
    <source>
        <dbReference type="ARBA" id="ARBA00022741"/>
    </source>
</evidence>
<dbReference type="InterPro" id="IPR001412">
    <property type="entry name" value="aa-tRNA-synth_I_CS"/>
</dbReference>
<dbReference type="InterPro" id="IPR005148">
    <property type="entry name" value="Arg-tRNA-synth_N"/>
</dbReference>
<keyword evidence="5 10" id="KW-0547">Nucleotide-binding</keyword>
<dbReference type="GO" id="GO:0005737">
    <property type="term" value="C:cytoplasm"/>
    <property type="evidence" value="ECO:0007669"/>
    <property type="project" value="UniProtKB-SubCell"/>
</dbReference>
<dbReference type="InterPro" id="IPR036695">
    <property type="entry name" value="Arg-tRNA-synth_N_sf"/>
</dbReference>
<evidence type="ECO:0000256" key="4">
    <source>
        <dbReference type="ARBA" id="ARBA00022598"/>
    </source>
</evidence>
<dbReference type="EC" id="6.1.1.19" evidence="10"/>
<evidence type="ECO:0000256" key="10">
    <source>
        <dbReference type="HAMAP-Rule" id="MF_00123"/>
    </source>
</evidence>
<dbReference type="EMBL" id="VUOB01000001">
    <property type="protein sequence ID" value="KAA2267190.1"/>
    <property type="molecule type" value="Genomic_DNA"/>
</dbReference>
<evidence type="ECO:0000256" key="6">
    <source>
        <dbReference type="ARBA" id="ARBA00022840"/>
    </source>
</evidence>
<sequence>MLQGDVGLELGRRVAESLRSALGVRITPEQALIRPSSAGRGADYQCNAAMSLARTVGKTPREVAEALLAGLDAADLVEQAEIAGPGFVNFRLRDDWLGAQATRLLADERVGVPLAERPGRYAVDYGSPNVAKEMHVGHLRSSIIGDAIVRLLEFGGHEVIRRNHLGDWGTPFGMLIEHLVDEGWTTVEADHSIGDLNSFYRAARAKYDADGDFAERARRRVVSLQGGDEPTLALWRELVAESTRHFEQVYAALGVTLARGDNYGESFYNPFLADTVTELADRGLTETSDGAVCVFPPGFANRDGERLPLIVRKGDGGYGYAATDLAGVRYWTRERDVTDLVYVVGAPQKLHFEMVFAAAEQAGWLDGDHRAVHVEFGSILGEDGKIFRTRAGDTIKLADLLREAVDRAAEVVAERTDLDERQRGQVAEAVGIGAVKYADLANDRDKDYVFSWTKMLALEGNTAVYLQYANARILSVLRRAGEQPAEGAPIVLTAQAERALVLKLLQLPGAVASAVADFAPHKLCTYLYETATAFSGFYQQCPILKADTEDSRRSRLALARLTSTVLTLGLSLLGIQAPQRM</sequence>
<dbReference type="PANTHER" id="PTHR11956:SF5">
    <property type="entry name" value="ARGININE--TRNA LIGASE, CYTOPLASMIC"/>
    <property type="match status" value="1"/>
</dbReference>
<dbReference type="SMART" id="SM00836">
    <property type="entry name" value="DALR_1"/>
    <property type="match status" value="1"/>
</dbReference>
<dbReference type="InterPro" id="IPR014729">
    <property type="entry name" value="Rossmann-like_a/b/a_fold"/>
</dbReference>
<comment type="subcellular location">
    <subcellularLocation>
        <location evidence="1 10">Cytoplasm</location>
    </subcellularLocation>
</comment>
<comment type="similarity">
    <text evidence="2 10 11">Belongs to the class-I aminoacyl-tRNA synthetase family.</text>
</comment>
<keyword evidence="4 10" id="KW-0436">Ligase</keyword>
<keyword evidence="6 10" id="KW-0067">ATP-binding</keyword>
<dbReference type="PRINTS" id="PR01038">
    <property type="entry name" value="TRNASYNTHARG"/>
</dbReference>
<dbReference type="FunFam" id="1.10.730.10:FF:000008">
    <property type="entry name" value="Arginine--tRNA ligase"/>
    <property type="match status" value="1"/>
</dbReference>
<dbReference type="InterPro" id="IPR008909">
    <property type="entry name" value="DALR_anticod-bd"/>
</dbReference>
<dbReference type="NCBIfam" id="TIGR00456">
    <property type="entry name" value="argS"/>
    <property type="match status" value="1"/>
</dbReference>
<dbReference type="SUPFAM" id="SSF55190">
    <property type="entry name" value="Arginyl-tRNA synthetase (ArgRS), N-terminal 'additional' domain"/>
    <property type="match status" value="1"/>
</dbReference>
<dbReference type="PROSITE" id="PS00178">
    <property type="entry name" value="AA_TRNA_LIGASE_I"/>
    <property type="match status" value="1"/>
</dbReference>
<dbReference type="Gene3D" id="1.10.730.10">
    <property type="entry name" value="Isoleucyl-tRNA Synthetase, Domain 1"/>
    <property type="match status" value="1"/>
</dbReference>
<reference evidence="14 15" key="2">
    <citation type="submission" date="2019-09" db="EMBL/GenBank/DDBJ databases">
        <authorList>
            <person name="Jin C."/>
        </authorList>
    </citation>
    <scope>NUCLEOTIDE SEQUENCE [LARGE SCALE GENOMIC DNA]</scope>
    <source>
        <strain evidence="14 15">AN110305</strain>
    </source>
</reference>
<evidence type="ECO:0000256" key="2">
    <source>
        <dbReference type="ARBA" id="ARBA00005594"/>
    </source>
</evidence>
<feature type="domain" description="Arginyl tRNA synthetase N-terminal" evidence="13">
    <location>
        <begin position="8"/>
        <end position="92"/>
    </location>
</feature>
<keyword evidence="7 10" id="KW-0648">Protein biosynthesis</keyword>
<comment type="catalytic activity">
    <reaction evidence="9 10">
        <text>tRNA(Arg) + L-arginine + ATP = L-arginyl-tRNA(Arg) + AMP + diphosphate</text>
        <dbReference type="Rhea" id="RHEA:20301"/>
        <dbReference type="Rhea" id="RHEA-COMP:9658"/>
        <dbReference type="Rhea" id="RHEA-COMP:9673"/>
        <dbReference type="ChEBI" id="CHEBI:30616"/>
        <dbReference type="ChEBI" id="CHEBI:32682"/>
        <dbReference type="ChEBI" id="CHEBI:33019"/>
        <dbReference type="ChEBI" id="CHEBI:78442"/>
        <dbReference type="ChEBI" id="CHEBI:78513"/>
        <dbReference type="ChEBI" id="CHEBI:456215"/>
        <dbReference type="EC" id="6.1.1.19"/>
    </reaction>
</comment>
<dbReference type="Gene3D" id="3.40.50.620">
    <property type="entry name" value="HUPs"/>
    <property type="match status" value="1"/>
</dbReference>
<dbReference type="HAMAP" id="MF_00123">
    <property type="entry name" value="Arg_tRNA_synth"/>
    <property type="match status" value="1"/>
</dbReference>
<dbReference type="AlphaFoldDB" id="A0A5B2XW16"/>
<evidence type="ECO:0000256" key="7">
    <source>
        <dbReference type="ARBA" id="ARBA00022917"/>
    </source>
</evidence>
<dbReference type="FunFam" id="3.40.50.620:FF:000116">
    <property type="entry name" value="Arginine--tRNA ligase"/>
    <property type="match status" value="1"/>
</dbReference>
<keyword evidence="15" id="KW-1185">Reference proteome</keyword>
<name>A0A5B2XW16_9PSEU</name>
<feature type="domain" description="DALR anticodon binding" evidence="12">
    <location>
        <begin position="466"/>
        <end position="581"/>
    </location>
</feature>
<dbReference type="Proteomes" id="UP000323454">
    <property type="component" value="Unassembled WGS sequence"/>
</dbReference>
<evidence type="ECO:0000256" key="11">
    <source>
        <dbReference type="RuleBase" id="RU363038"/>
    </source>
</evidence>
<feature type="short sequence motif" description="'HIGH' region" evidence="10">
    <location>
        <begin position="128"/>
        <end position="138"/>
    </location>
</feature>
<evidence type="ECO:0000259" key="13">
    <source>
        <dbReference type="SMART" id="SM01016"/>
    </source>
</evidence>
<dbReference type="InterPro" id="IPR035684">
    <property type="entry name" value="ArgRS_core"/>
</dbReference>
<dbReference type="CDD" id="cd00671">
    <property type="entry name" value="ArgRS_core"/>
    <property type="match status" value="1"/>
</dbReference>
<dbReference type="SMART" id="SM01016">
    <property type="entry name" value="Arg_tRNA_synt_N"/>
    <property type="match status" value="1"/>
</dbReference>
<gene>
    <name evidence="10 14" type="primary">argS</name>
    <name evidence="14" type="ORF">F0L68_01325</name>
</gene>
<dbReference type="Pfam" id="PF00750">
    <property type="entry name" value="tRNA-synt_1d"/>
    <property type="match status" value="1"/>
</dbReference>
<dbReference type="RefSeq" id="WP_149847531.1">
    <property type="nucleotide sequence ID" value="NZ_VUOB01000001.1"/>
</dbReference>
<evidence type="ECO:0000259" key="12">
    <source>
        <dbReference type="SMART" id="SM00836"/>
    </source>
</evidence>
<comment type="subunit">
    <text evidence="10">Monomer.</text>
</comment>
<accession>A0A5B2XW16</accession>
<comment type="caution">
    <text evidence="14">The sequence shown here is derived from an EMBL/GenBank/DDBJ whole genome shotgun (WGS) entry which is preliminary data.</text>
</comment>
<protein>
    <recommendedName>
        <fullName evidence="10">Arginine--tRNA ligase</fullName>
        <ecNumber evidence="10">6.1.1.19</ecNumber>
    </recommendedName>
    <alternativeName>
        <fullName evidence="10">Arginyl-tRNA synthetase</fullName>
        <shortName evidence="10">ArgRS</shortName>
    </alternativeName>
</protein>
<reference evidence="14 15" key="1">
    <citation type="submission" date="2019-09" db="EMBL/GenBank/DDBJ databases">
        <title>Goodfellowia gen. nov., a new genus of the Pseudonocardineae related to Actinoalloteichus, containing Goodfellowia coeruleoviolacea gen. nov., comb. nov. gen. nov., comb. nov.</title>
        <authorList>
            <person name="Labeda D."/>
        </authorList>
    </citation>
    <scope>NUCLEOTIDE SEQUENCE [LARGE SCALE GENOMIC DNA]</scope>
    <source>
        <strain evidence="14 15">AN110305</strain>
    </source>
</reference>
<evidence type="ECO:0000313" key="14">
    <source>
        <dbReference type="EMBL" id="KAA2267190.1"/>
    </source>
</evidence>
<dbReference type="PANTHER" id="PTHR11956">
    <property type="entry name" value="ARGINYL-TRNA SYNTHETASE"/>
    <property type="match status" value="1"/>
</dbReference>
<dbReference type="GO" id="GO:0006420">
    <property type="term" value="P:arginyl-tRNA aminoacylation"/>
    <property type="evidence" value="ECO:0007669"/>
    <property type="project" value="UniProtKB-UniRule"/>
</dbReference>
<organism evidence="14 15">
    <name type="scientific">Solihabitans fulvus</name>
    <dbReference type="NCBI Taxonomy" id="1892852"/>
    <lineage>
        <taxon>Bacteria</taxon>
        <taxon>Bacillati</taxon>
        <taxon>Actinomycetota</taxon>
        <taxon>Actinomycetes</taxon>
        <taxon>Pseudonocardiales</taxon>
        <taxon>Pseudonocardiaceae</taxon>
        <taxon>Solihabitans</taxon>
    </lineage>
</organism>
<evidence type="ECO:0000256" key="9">
    <source>
        <dbReference type="ARBA" id="ARBA00049339"/>
    </source>
</evidence>
<dbReference type="InterPro" id="IPR009080">
    <property type="entry name" value="tRNAsynth_Ia_anticodon-bd"/>
</dbReference>
<keyword evidence="3 10" id="KW-0963">Cytoplasm</keyword>
<dbReference type="GO" id="GO:0004814">
    <property type="term" value="F:arginine-tRNA ligase activity"/>
    <property type="evidence" value="ECO:0007669"/>
    <property type="project" value="UniProtKB-UniRule"/>
</dbReference>
<dbReference type="GO" id="GO:0005524">
    <property type="term" value="F:ATP binding"/>
    <property type="evidence" value="ECO:0007669"/>
    <property type="project" value="UniProtKB-UniRule"/>
</dbReference>
<dbReference type="SUPFAM" id="SSF52374">
    <property type="entry name" value="Nucleotidylyl transferase"/>
    <property type="match status" value="1"/>
</dbReference>
<proteinExistence type="inferred from homology"/>
<keyword evidence="8 10" id="KW-0030">Aminoacyl-tRNA synthetase</keyword>
<evidence type="ECO:0000313" key="15">
    <source>
        <dbReference type="Proteomes" id="UP000323454"/>
    </source>
</evidence>
<dbReference type="CDD" id="cd07956">
    <property type="entry name" value="Anticodon_Ia_Arg"/>
    <property type="match status" value="1"/>
</dbReference>
<dbReference type="InterPro" id="IPR001278">
    <property type="entry name" value="Arg-tRNA-ligase"/>
</dbReference>
<dbReference type="Gene3D" id="3.30.1360.70">
    <property type="entry name" value="Arginyl tRNA synthetase N-terminal domain"/>
    <property type="match status" value="1"/>
</dbReference>
<dbReference type="SUPFAM" id="SSF47323">
    <property type="entry name" value="Anticodon-binding domain of a subclass of class I aminoacyl-tRNA synthetases"/>
    <property type="match status" value="1"/>
</dbReference>
<dbReference type="OrthoDB" id="9803211at2"/>
<evidence type="ECO:0000256" key="1">
    <source>
        <dbReference type="ARBA" id="ARBA00004496"/>
    </source>
</evidence>
<evidence type="ECO:0000256" key="8">
    <source>
        <dbReference type="ARBA" id="ARBA00023146"/>
    </source>
</evidence>